<dbReference type="InterPro" id="IPR050921">
    <property type="entry name" value="T4SS_GSP_E_ATPase"/>
</dbReference>
<keyword evidence="4" id="KW-1185">Reference proteome</keyword>
<dbReference type="GO" id="GO:0016887">
    <property type="term" value="F:ATP hydrolysis activity"/>
    <property type="evidence" value="ECO:0007669"/>
    <property type="project" value="InterPro"/>
</dbReference>
<dbReference type="RefSeq" id="WP_281819785.1">
    <property type="nucleotide sequence ID" value="NZ_BRLB01000031.1"/>
</dbReference>
<dbReference type="AlphaFoldDB" id="A0A9W5YHD0"/>
<proteinExistence type="inferred from homology"/>
<dbReference type="InterPro" id="IPR001482">
    <property type="entry name" value="T2SS/T4SS_dom"/>
</dbReference>
<dbReference type="PANTHER" id="PTHR30486:SF6">
    <property type="entry name" value="TYPE IV PILUS RETRACTATION ATPASE PILT"/>
    <property type="match status" value="1"/>
</dbReference>
<dbReference type="Gene3D" id="3.40.50.300">
    <property type="entry name" value="P-loop containing nucleotide triphosphate hydrolases"/>
    <property type="match status" value="1"/>
</dbReference>
<sequence length="392" mass="45469">MPVIQSYSTFRKQSKVVKTIDEDSVIEEIRKKIIIEQPLLIHKINEGKNKEILENEIKKEVDSHKNINKENVYKAIINFLFGYGILQDIILDEDISDIDFTRYNYCTIKRNGIRKIYPLKFKNKKEFRDFAKLMIIRNGGIIDENYNHSRVSDEKNRLRINVSISPRNVTGTSMQIRKHRFNPYTLKDLVNLNMLTEQQRYFFERSEKSLRYNILICGKGAAGKTTLLRAILMNNDPLNNYLVCEKDTELYLNKYPNFTIQRIKKEEFGGVTVDLNTLVTDGLTMSLDAYVVGEITGKEAYTLIKAGSTDHNIKTTIHSSSARNAPDRLITLSDTANLNLPVYTIKEVISQSIDIIVYMKGFKIKEILKLNSYDRNSDKFDFTDITERCEEL</sequence>
<name>A0A9W5YHD0_9FIRM</name>
<evidence type="ECO:0000256" key="1">
    <source>
        <dbReference type="ARBA" id="ARBA00006611"/>
    </source>
</evidence>
<dbReference type="PANTHER" id="PTHR30486">
    <property type="entry name" value="TWITCHING MOTILITY PROTEIN PILT"/>
    <property type="match status" value="1"/>
</dbReference>
<comment type="caution">
    <text evidence="3">The sequence shown here is derived from an EMBL/GenBank/DDBJ whole genome shotgun (WGS) entry which is preliminary data.</text>
</comment>
<evidence type="ECO:0000313" key="4">
    <source>
        <dbReference type="Proteomes" id="UP001144256"/>
    </source>
</evidence>
<dbReference type="Pfam" id="PF00437">
    <property type="entry name" value="T2SSE"/>
    <property type="match status" value="1"/>
</dbReference>
<protein>
    <submittedName>
        <fullName evidence="3">Pilus assembly protein</fullName>
    </submittedName>
</protein>
<dbReference type="Proteomes" id="UP001144256">
    <property type="component" value="Unassembled WGS sequence"/>
</dbReference>
<accession>A0A9W5YHD0</accession>
<comment type="similarity">
    <text evidence="1">Belongs to the GSP E family.</text>
</comment>
<dbReference type="EMBL" id="BRLB01000031">
    <property type="protein sequence ID" value="GKX32303.1"/>
    <property type="molecule type" value="Genomic_DNA"/>
</dbReference>
<dbReference type="Gene3D" id="3.30.450.380">
    <property type="match status" value="1"/>
</dbReference>
<evidence type="ECO:0000313" key="3">
    <source>
        <dbReference type="EMBL" id="GKX32303.1"/>
    </source>
</evidence>
<dbReference type="SUPFAM" id="SSF52540">
    <property type="entry name" value="P-loop containing nucleoside triphosphate hydrolases"/>
    <property type="match status" value="1"/>
</dbReference>
<reference evidence="3" key="1">
    <citation type="submission" date="2022-06" db="EMBL/GenBank/DDBJ databases">
        <title>Vallitalea longa sp. nov., an anaerobic bacterium isolated from marine sediment.</title>
        <authorList>
            <person name="Hirano S."/>
            <person name="Terahara T."/>
            <person name="Mori K."/>
            <person name="Hamada M."/>
            <person name="Matsumoto R."/>
            <person name="Kobayashi T."/>
        </authorList>
    </citation>
    <scope>NUCLEOTIDE SEQUENCE</scope>
    <source>
        <strain evidence="3">SH18-1</strain>
    </source>
</reference>
<organism evidence="3 4">
    <name type="scientific">Vallitalea longa</name>
    <dbReference type="NCBI Taxonomy" id="2936439"/>
    <lineage>
        <taxon>Bacteria</taxon>
        <taxon>Bacillati</taxon>
        <taxon>Bacillota</taxon>
        <taxon>Clostridia</taxon>
        <taxon>Lachnospirales</taxon>
        <taxon>Vallitaleaceae</taxon>
        <taxon>Vallitalea</taxon>
    </lineage>
</organism>
<gene>
    <name evidence="3" type="ORF">SH1V18_47830</name>
</gene>
<dbReference type="InterPro" id="IPR027417">
    <property type="entry name" value="P-loop_NTPase"/>
</dbReference>
<feature type="domain" description="Bacterial type II secretion system protein E" evidence="2">
    <location>
        <begin position="155"/>
        <end position="355"/>
    </location>
</feature>
<evidence type="ECO:0000259" key="2">
    <source>
        <dbReference type="Pfam" id="PF00437"/>
    </source>
</evidence>